<comment type="caution">
    <text evidence="1">The sequence shown here is derived from an EMBL/GenBank/DDBJ whole genome shotgun (WGS) entry which is preliminary data.</text>
</comment>
<protein>
    <submittedName>
        <fullName evidence="1">Uncharacterized protein</fullName>
    </submittedName>
</protein>
<name>A0ACB9DNV2_ARCLA</name>
<keyword evidence="2" id="KW-1185">Reference proteome</keyword>
<sequence length="139" mass="16301">MIKLLTRYQSHKQMEEHTRISAHKQKLESEHVFTADELTQMIKWHLEENNIQLLDITGLNQLEQQLDSILQQVRIRKTQQMLEVVKALQEEEMRLKKERNFMIEEIMAARSDAMNDDSGDPSEPQLPVMELRLSGDGCV</sequence>
<dbReference type="Proteomes" id="UP001055879">
    <property type="component" value="Linkage Group LG03"/>
</dbReference>
<reference evidence="2" key="1">
    <citation type="journal article" date="2022" name="Mol. Ecol. Resour.">
        <title>The genomes of chicory, endive, great burdock and yacon provide insights into Asteraceae palaeo-polyploidization history and plant inulin production.</title>
        <authorList>
            <person name="Fan W."/>
            <person name="Wang S."/>
            <person name="Wang H."/>
            <person name="Wang A."/>
            <person name="Jiang F."/>
            <person name="Liu H."/>
            <person name="Zhao H."/>
            <person name="Xu D."/>
            <person name="Zhang Y."/>
        </authorList>
    </citation>
    <scope>NUCLEOTIDE SEQUENCE [LARGE SCALE GENOMIC DNA]</scope>
    <source>
        <strain evidence="2">cv. Niubang</strain>
    </source>
</reference>
<organism evidence="1 2">
    <name type="scientific">Arctium lappa</name>
    <name type="common">Greater burdock</name>
    <name type="synonym">Lappa major</name>
    <dbReference type="NCBI Taxonomy" id="4217"/>
    <lineage>
        <taxon>Eukaryota</taxon>
        <taxon>Viridiplantae</taxon>
        <taxon>Streptophyta</taxon>
        <taxon>Embryophyta</taxon>
        <taxon>Tracheophyta</taxon>
        <taxon>Spermatophyta</taxon>
        <taxon>Magnoliopsida</taxon>
        <taxon>eudicotyledons</taxon>
        <taxon>Gunneridae</taxon>
        <taxon>Pentapetalae</taxon>
        <taxon>asterids</taxon>
        <taxon>campanulids</taxon>
        <taxon>Asterales</taxon>
        <taxon>Asteraceae</taxon>
        <taxon>Carduoideae</taxon>
        <taxon>Cardueae</taxon>
        <taxon>Arctiinae</taxon>
        <taxon>Arctium</taxon>
    </lineage>
</organism>
<evidence type="ECO:0000313" key="1">
    <source>
        <dbReference type="EMBL" id="KAI3748153.1"/>
    </source>
</evidence>
<accession>A0ACB9DNV2</accession>
<dbReference type="EMBL" id="CM042049">
    <property type="protein sequence ID" value="KAI3748153.1"/>
    <property type="molecule type" value="Genomic_DNA"/>
</dbReference>
<reference evidence="1 2" key="2">
    <citation type="journal article" date="2022" name="Mol. Ecol. Resour.">
        <title>The genomes of chicory, endive, great burdock and yacon provide insights into Asteraceae paleo-polyploidization history and plant inulin production.</title>
        <authorList>
            <person name="Fan W."/>
            <person name="Wang S."/>
            <person name="Wang H."/>
            <person name="Wang A."/>
            <person name="Jiang F."/>
            <person name="Liu H."/>
            <person name="Zhao H."/>
            <person name="Xu D."/>
            <person name="Zhang Y."/>
        </authorList>
    </citation>
    <scope>NUCLEOTIDE SEQUENCE [LARGE SCALE GENOMIC DNA]</scope>
    <source>
        <strain evidence="2">cv. Niubang</strain>
    </source>
</reference>
<gene>
    <name evidence="1" type="ORF">L6452_11053</name>
</gene>
<proteinExistence type="predicted"/>
<evidence type="ECO:0000313" key="2">
    <source>
        <dbReference type="Proteomes" id="UP001055879"/>
    </source>
</evidence>